<dbReference type="PANTHER" id="PTHR24356:SF417">
    <property type="entry name" value="CELL CYCLE PROTEIN KINASE DBF2-RELATED"/>
    <property type="match status" value="1"/>
</dbReference>
<protein>
    <recommendedName>
        <fullName evidence="1">non-specific serine/threonine protein kinase</fullName>
        <ecNumber evidence="1">2.7.11.1</ecNumber>
    </recommendedName>
</protein>
<dbReference type="InterPro" id="IPR017892">
    <property type="entry name" value="Pkinase_C"/>
</dbReference>
<comment type="catalytic activity">
    <reaction evidence="8">
        <text>L-threonyl-[protein] + ATP = O-phospho-L-threonyl-[protein] + ADP + H(+)</text>
        <dbReference type="Rhea" id="RHEA:46608"/>
        <dbReference type="Rhea" id="RHEA-COMP:11060"/>
        <dbReference type="Rhea" id="RHEA-COMP:11605"/>
        <dbReference type="ChEBI" id="CHEBI:15378"/>
        <dbReference type="ChEBI" id="CHEBI:30013"/>
        <dbReference type="ChEBI" id="CHEBI:30616"/>
        <dbReference type="ChEBI" id="CHEBI:61977"/>
        <dbReference type="ChEBI" id="CHEBI:456216"/>
        <dbReference type="EC" id="2.7.11.1"/>
    </reaction>
</comment>
<feature type="binding site" evidence="10">
    <location>
        <position position="194"/>
    </location>
    <ligand>
        <name>ATP</name>
        <dbReference type="ChEBI" id="CHEBI:30616"/>
    </ligand>
</feature>
<feature type="compositionally biased region" description="Polar residues" evidence="11">
    <location>
        <begin position="41"/>
        <end position="50"/>
    </location>
</feature>
<dbReference type="SMART" id="SM00133">
    <property type="entry name" value="S_TK_X"/>
    <property type="match status" value="1"/>
</dbReference>
<feature type="compositionally biased region" description="Low complexity" evidence="11">
    <location>
        <begin position="68"/>
        <end position="79"/>
    </location>
</feature>
<evidence type="ECO:0000256" key="10">
    <source>
        <dbReference type="PROSITE-ProRule" id="PRU10141"/>
    </source>
</evidence>
<keyword evidence="15" id="KW-1185">Reference proteome</keyword>
<keyword evidence="4" id="KW-0808">Transferase</keyword>
<keyword evidence="5 10" id="KW-0547">Nucleotide-binding</keyword>
<organism evidence="14 15">
    <name type="scientific">Wickerhamomyces mucosus</name>
    <dbReference type="NCBI Taxonomy" id="1378264"/>
    <lineage>
        <taxon>Eukaryota</taxon>
        <taxon>Fungi</taxon>
        <taxon>Dikarya</taxon>
        <taxon>Ascomycota</taxon>
        <taxon>Saccharomycotina</taxon>
        <taxon>Saccharomycetes</taxon>
        <taxon>Phaffomycetales</taxon>
        <taxon>Wickerhamomycetaceae</taxon>
        <taxon>Wickerhamomyces</taxon>
    </lineage>
</organism>
<dbReference type="FunFam" id="3.30.200.20:FF:000109">
    <property type="entry name" value="Non-specific serine/threonine protein kinase"/>
    <property type="match status" value="1"/>
</dbReference>
<dbReference type="SMART" id="SM00220">
    <property type="entry name" value="S_TKc"/>
    <property type="match status" value="1"/>
</dbReference>
<dbReference type="InterPro" id="IPR008271">
    <property type="entry name" value="Ser/Thr_kinase_AS"/>
</dbReference>
<evidence type="ECO:0000256" key="7">
    <source>
        <dbReference type="ARBA" id="ARBA00022840"/>
    </source>
</evidence>
<evidence type="ECO:0000256" key="3">
    <source>
        <dbReference type="ARBA" id="ARBA00022553"/>
    </source>
</evidence>
<dbReference type="Proteomes" id="UP000769528">
    <property type="component" value="Unassembled WGS sequence"/>
</dbReference>
<dbReference type="InterPro" id="IPR050236">
    <property type="entry name" value="Ser_Thr_kinase_AGC"/>
</dbReference>
<reference evidence="14" key="1">
    <citation type="journal article" date="2021" name="Open Biol.">
        <title>Shared evolutionary footprints suggest mitochondrial oxidative damage underlies multiple complex I losses in fungi.</title>
        <authorList>
            <person name="Schikora-Tamarit M.A."/>
            <person name="Marcet-Houben M."/>
            <person name="Nosek J."/>
            <person name="Gabaldon T."/>
        </authorList>
    </citation>
    <scope>NUCLEOTIDE SEQUENCE</scope>
    <source>
        <strain evidence="14">CBS6341</strain>
    </source>
</reference>
<dbReference type="AlphaFoldDB" id="A0A9P8PPD3"/>
<feature type="domain" description="Protein kinase" evidence="12">
    <location>
        <begin position="165"/>
        <end position="467"/>
    </location>
</feature>
<evidence type="ECO:0000256" key="4">
    <source>
        <dbReference type="ARBA" id="ARBA00022679"/>
    </source>
</evidence>
<dbReference type="Gene3D" id="3.30.200.20">
    <property type="entry name" value="Phosphorylase Kinase, domain 1"/>
    <property type="match status" value="1"/>
</dbReference>
<dbReference type="PROSITE" id="PS50011">
    <property type="entry name" value="PROTEIN_KINASE_DOM"/>
    <property type="match status" value="1"/>
</dbReference>
<dbReference type="GO" id="GO:0035556">
    <property type="term" value="P:intracellular signal transduction"/>
    <property type="evidence" value="ECO:0007669"/>
    <property type="project" value="TreeGrafter"/>
</dbReference>
<gene>
    <name evidence="14" type="ORF">WICMUC_002916</name>
</gene>
<evidence type="ECO:0000256" key="6">
    <source>
        <dbReference type="ARBA" id="ARBA00022777"/>
    </source>
</evidence>
<evidence type="ECO:0000256" key="2">
    <source>
        <dbReference type="ARBA" id="ARBA00022527"/>
    </source>
</evidence>
<dbReference type="Pfam" id="PF00433">
    <property type="entry name" value="Pkinase_C"/>
    <property type="match status" value="1"/>
</dbReference>
<evidence type="ECO:0000256" key="9">
    <source>
        <dbReference type="ARBA" id="ARBA00048679"/>
    </source>
</evidence>
<keyword evidence="2" id="KW-0723">Serine/threonine-protein kinase</keyword>
<comment type="caution">
    <text evidence="14">The sequence shown here is derived from an EMBL/GenBank/DDBJ whole genome shotgun (WGS) entry which is preliminary data.</text>
</comment>
<evidence type="ECO:0000256" key="5">
    <source>
        <dbReference type="ARBA" id="ARBA00022741"/>
    </source>
</evidence>
<dbReference type="PROSITE" id="PS00107">
    <property type="entry name" value="PROTEIN_KINASE_ATP"/>
    <property type="match status" value="1"/>
</dbReference>
<evidence type="ECO:0000256" key="8">
    <source>
        <dbReference type="ARBA" id="ARBA00047899"/>
    </source>
</evidence>
<dbReference type="OrthoDB" id="18472at2759"/>
<dbReference type="InterPro" id="IPR017441">
    <property type="entry name" value="Protein_kinase_ATP_BS"/>
</dbReference>
<accession>A0A9P8PPD3</accession>
<dbReference type="GO" id="GO:0004674">
    <property type="term" value="F:protein serine/threonine kinase activity"/>
    <property type="evidence" value="ECO:0007669"/>
    <property type="project" value="UniProtKB-KW"/>
</dbReference>
<dbReference type="SUPFAM" id="SSF56112">
    <property type="entry name" value="Protein kinase-like (PK-like)"/>
    <property type="match status" value="1"/>
</dbReference>
<keyword evidence="6" id="KW-0418">Kinase</keyword>
<dbReference type="GO" id="GO:0005524">
    <property type="term" value="F:ATP binding"/>
    <property type="evidence" value="ECO:0007669"/>
    <property type="project" value="UniProtKB-UniRule"/>
</dbReference>
<evidence type="ECO:0000313" key="15">
    <source>
        <dbReference type="Proteomes" id="UP000769528"/>
    </source>
</evidence>
<evidence type="ECO:0000313" key="14">
    <source>
        <dbReference type="EMBL" id="KAH3675084.1"/>
    </source>
</evidence>
<dbReference type="Pfam" id="PF00069">
    <property type="entry name" value="Pkinase"/>
    <property type="match status" value="2"/>
</dbReference>
<dbReference type="PANTHER" id="PTHR24356">
    <property type="entry name" value="SERINE/THREONINE-PROTEIN KINASE"/>
    <property type="match status" value="1"/>
</dbReference>
<feature type="domain" description="AGC-kinase C-terminal" evidence="13">
    <location>
        <begin position="468"/>
        <end position="546"/>
    </location>
</feature>
<evidence type="ECO:0000259" key="12">
    <source>
        <dbReference type="PROSITE" id="PS50011"/>
    </source>
</evidence>
<evidence type="ECO:0000256" key="11">
    <source>
        <dbReference type="SAM" id="MobiDB-lite"/>
    </source>
</evidence>
<comment type="catalytic activity">
    <reaction evidence="9">
        <text>L-seryl-[protein] + ATP = O-phospho-L-seryl-[protein] + ADP + H(+)</text>
        <dbReference type="Rhea" id="RHEA:17989"/>
        <dbReference type="Rhea" id="RHEA-COMP:9863"/>
        <dbReference type="Rhea" id="RHEA-COMP:11604"/>
        <dbReference type="ChEBI" id="CHEBI:15378"/>
        <dbReference type="ChEBI" id="CHEBI:29999"/>
        <dbReference type="ChEBI" id="CHEBI:30616"/>
        <dbReference type="ChEBI" id="CHEBI:83421"/>
        <dbReference type="ChEBI" id="CHEBI:456216"/>
        <dbReference type="EC" id="2.7.11.1"/>
    </reaction>
</comment>
<dbReference type="PROSITE" id="PS51285">
    <property type="entry name" value="AGC_KINASE_CTER"/>
    <property type="match status" value="1"/>
</dbReference>
<dbReference type="PROSITE" id="PS00108">
    <property type="entry name" value="PROTEIN_KINASE_ST"/>
    <property type="match status" value="1"/>
</dbReference>
<dbReference type="InterPro" id="IPR000719">
    <property type="entry name" value="Prot_kinase_dom"/>
</dbReference>
<feature type="region of interest" description="Disordered" evidence="11">
    <location>
        <begin position="41"/>
        <end position="92"/>
    </location>
</feature>
<dbReference type="EMBL" id="JAEUBF010000782">
    <property type="protein sequence ID" value="KAH3675084.1"/>
    <property type="molecule type" value="Genomic_DNA"/>
</dbReference>
<keyword evidence="7 10" id="KW-0067">ATP-binding</keyword>
<dbReference type="InterPro" id="IPR000961">
    <property type="entry name" value="AGC-kinase_C"/>
</dbReference>
<dbReference type="InterPro" id="IPR011009">
    <property type="entry name" value="Kinase-like_dom_sf"/>
</dbReference>
<sequence length="561" mass="65239">MVANFFSNKTGKPPAVDDLTRNMESLKFDRNNKQQTTIDKFSFEPNSPLNKENRPLDNNYIPLKPNTQPQSPWQSKPSSRTQKNHEFPTKKLTAKQKRSVNVCQMYFLDYYCDYFDYVITRRERTRTVLSRLHQSQNQEREWKSYANNESSLLRKRRLKPKNKDFEIITQIGQGGYGQVYLSRKKDSKEICALKVISKSMIVRMNETEHLLTEREILAASRSNWLVKLLYSFQDTTSVYLGMEYVPGGDFRTLLSNCRTLAPVHTRFYLAQMFSALEDLHKTGFIHRDLKPENFLIDSKGHLKLTDFGLACGTIADERIQSMKIRLEKIGDIFSVNSSAKKRSVVERRKIYQTLRENDLNYSKSVVGSPDYMAIDIVKGYAYDKTVDYWSLGCILFECLCGFSPFSGESSDETYANLKNWRTYFVRPTNNDGTFVFSDRTWNLLTCLIADAPNRLKSFEQVKRTNYFSSVDFENIRNKAPPFVPSLDSDLDAGYFDDFEDESDMAKYAEVFNKQARIEQLANQNEVRPPNFVGFTFKHKGELSQIRSMFENTKKDPFSTLY</sequence>
<reference evidence="14" key="2">
    <citation type="submission" date="2021-01" db="EMBL/GenBank/DDBJ databases">
        <authorList>
            <person name="Schikora-Tamarit M.A."/>
        </authorList>
    </citation>
    <scope>NUCLEOTIDE SEQUENCE</scope>
    <source>
        <strain evidence="14">CBS6341</strain>
    </source>
</reference>
<dbReference type="EC" id="2.7.11.1" evidence="1"/>
<keyword evidence="3" id="KW-0597">Phosphoprotein</keyword>
<evidence type="ECO:0000259" key="13">
    <source>
        <dbReference type="PROSITE" id="PS51285"/>
    </source>
</evidence>
<dbReference type="Gene3D" id="1.10.510.10">
    <property type="entry name" value="Transferase(Phosphotransferase) domain 1"/>
    <property type="match status" value="1"/>
</dbReference>
<name>A0A9P8PPD3_9ASCO</name>
<evidence type="ECO:0000256" key="1">
    <source>
        <dbReference type="ARBA" id="ARBA00012513"/>
    </source>
</evidence>
<dbReference type="FunFam" id="1.10.510.10:FF:000319">
    <property type="entry name" value="Non-specific serine/threonine protein kinase"/>
    <property type="match status" value="1"/>
</dbReference>
<dbReference type="GO" id="GO:0005816">
    <property type="term" value="C:spindle pole body"/>
    <property type="evidence" value="ECO:0007669"/>
    <property type="project" value="TreeGrafter"/>
</dbReference>
<proteinExistence type="predicted"/>